<evidence type="ECO:0000259" key="1">
    <source>
        <dbReference type="PROSITE" id="PS51301"/>
    </source>
</evidence>
<name>H2E9L8_9VIRU</name>
<gene>
    <name evidence="2" type="ORF">c7_L25</name>
</gene>
<protein>
    <recommendedName>
        <fullName evidence="1">KilA-N domain-containing protein</fullName>
    </recommendedName>
</protein>
<dbReference type="EMBL" id="JN885990">
    <property type="protein sequence ID" value="AEX61091.1"/>
    <property type="molecule type" value="Genomic_DNA"/>
</dbReference>
<dbReference type="PROSITE" id="PS51301">
    <property type="entry name" value="KILA_N"/>
    <property type="match status" value="1"/>
</dbReference>
<organism evidence="2">
    <name type="scientific">Megavirus courdo7</name>
    <dbReference type="NCBI Taxonomy" id="1128135"/>
    <lineage>
        <taxon>Viruses</taxon>
        <taxon>Varidnaviria</taxon>
        <taxon>Bamfordvirae</taxon>
        <taxon>Nucleocytoviricota</taxon>
        <taxon>Megaviricetes</taxon>
        <taxon>Imitervirales</taxon>
        <taxon>Mimiviridae</taxon>
        <taxon>Megamimivirinae</taxon>
        <taxon>Megavirus</taxon>
    </lineage>
</organism>
<sequence length="23" mass="2887">MCKQKEFRQWKKTSEAKELMDEI</sequence>
<evidence type="ECO:0000313" key="2">
    <source>
        <dbReference type="EMBL" id="AEX61091.1"/>
    </source>
</evidence>
<proteinExistence type="predicted"/>
<feature type="domain" description="KilA-N" evidence="1">
    <location>
        <begin position="1"/>
        <end position="23"/>
    </location>
</feature>
<accession>H2E9L8</accession>
<dbReference type="InterPro" id="IPR017880">
    <property type="entry name" value="KilA_N"/>
</dbReference>
<reference evidence="2" key="1">
    <citation type="submission" date="2011-10" db="EMBL/GenBank/DDBJ databases">
        <title>Provirophages and transpovirons: unique mobilome of giant viruses.</title>
        <authorList>
            <person name="Desnues C."/>
            <person name="LaScola B."/>
            <person name="Yutin N."/>
            <person name="Fournous G."/>
            <person name="Koonin E."/>
            <person name="Raoult D."/>
        </authorList>
    </citation>
    <scope>NUCLEOTIDE SEQUENCE</scope>
    <source>
        <strain evidence="2">Mv13-c7</strain>
    </source>
</reference>